<reference evidence="2 3" key="1">
    <citation type="submission" date="2016-06" db="EMBL/GenBank/DDBJ databases">
        <title>Evolution of pathogenesis and genome organization in the Tremellales.</title>
        <authorList>
            <person name="Cuomo C."/>
            <person name="Litvintseva A."/>
            <person name="Heitman J."/>
            <person name="Chen Y."/>
            <person name="Sun S."/>
            <person name="Springer D."/>
            <person name="Dromer F."/>
            <person name="Young S."/>
            <person name="Zeng Q."/>
            <person name="Chapman S."/>
            <person name="Gujja S."/>
            <person name="Saif S."/>
            <person name="Birren B."/>
        </authorList>
    </citation>
    <scope>NUCLEOTIDE SEQUENCE [LARGE SCALE GENOMIC DNA]</scope>
    <source>
        <strain evidence="2 3">ATCC 28783</strain>
    </source>
</reference>
<dbReference type="AlphaFoldDB" id="A0A4Q1BPZ9"/>
<dbReference type="EMBL" id="SDIL01000024">
    <property type="protein sequence ID" value="RXK39988.1"/>
    <property type="molecule type" value="Genomic_DNA"/>
</dbReference>
<feature type="region of interest" description="Disordered" evidence="1">
    <location>
        <begin position="107"/>
        <end position="163"/>
    </location>
</feature>
<comment type="caution">
    <text evidence="2">The sequence shown here is derived from an EMBL/GenBank/DDBJ whole genome shotgun (WGS) entry which is preliminary data.</text>
</comment>
<dbReference type="InParanoid" id="A0A4Q1BPZ9"/>
<evidence type="ECO:0000313" key="2">
    <source>
        <dbReference type="EMBL" id="RXK39988.1"/>
    </source>
</evidence>
<sequence length="357" mass="40526">MQKQNETREIIYLNDRRYPAPKILLPKPREGLPTQEELDAEPKIWTWGELKAFIYFRPLEPLGRSAALQKRYKLWVEGVKQDFGTVENYLMDQLPWNTLAPSLIPPKSPQIPLIDPPSSPGSPSPVDPKIVDFALTDESPPLSPLGSSESEPSSPSTAPSSIMSMQEDEELYLRWDPTKGLDETKFVVKFNDWPYSLPHGVRHYVVWSKVPIAHPELVNNDPEQWSVIQERGLTGMTGVLPLPEGTKPGDPEIPSEILEPRAGDDVKRWTGVQFECPGGHEVGRMVRSLWDERGWECLWLLNPIRNQSVRGLSHFHVLARRKMPEEIDVAERIFVPQTSYPDGEEGGREVGIFEERG</sequence>
<name>A0A4Q1BPZ9_TREME</name>
<dbReference type="Pfam" id="PF12239">
    <property type="entry name" value="DUF3605"/>
    <property type="match status" value="1"/>
</dbReference>
<proteinExistence type="predicted"/>
<dbReference type="PANTHER" id="PTHR35020:SF2">
    <property type="entry name" value="N-ACETYLGLUCOSAMINE-INDUCED PROTEIN 1"/>
    <property type="match status" value="1"/>
</dbReference>
<dbReference type="OrthoDB" id="498286at2759"/>
<organism evidence="2 3">
    <name type="scientific">Tremella mesenterica</name>
    <name type="common">Jelly fungus</name>
    <dbReference type="NCBI Taxonomy" id="5217"/>
    <lineage>
        <taxon>Eukaryota</taxon>
        <taxon>Fungi</taxon>
        <taxon>Dikarya</taxon>
        <taxon>Basidiomycota</taxon>
        <taxon>Agaricomycotina</taxon>
        <taxon>Tremellomycetes</taxon>
        <taxon>Tremellales</taxon>
        <taxon>Tremellaceae</taxon>
        <taxon>Tremella</taxon>
    </lineage>
</organism>
<dbReference type="VEuPathDB" id="FungiDB:TREMEDRAFT_62037"/>
<protein>
    <submittedName>
        <fullName evidence="2">Uncharacterized protein</fullName>
    </submittedName>
</protein>
<dbReference type="GO" id="GO:0006044">
    <property type="term" value="P:N-acetylglucosamine metabolic process"/>
    <property type="evidence" value="ECO:0007669"/>
    <property type="project" value="TreeGrafter"/>
</dbReference>
<dbReference type="GO" id="GO:0005737">
    <property type="term" value="C:cytoplasm"/>
    <property type="evidence" value="ECO:0007669"/>
    <property type="project" value="TreeGrafter"/>
</dbReference>
<evidence type="ECO:0000313" key="3">
    <source>
        <dbReference type="Proteomes" id="UP000289152"/>
    </source>
</evidence>
<dbReference type="PANTHER" id="PTHR35020">
    <property type="entry name" value="N-ACETYLGLUCOSAMINE-INDUCED PROTEIN 1"/>
    <property type="match status" value="1"/>
</dbReference>
<feature type="compositionally biased region" description="Pro residues" evidence="1">
    <location>
        <begin position="107"/>
        <end position="126"/>
    </location>
</feature>
<accession>A0A4Q1BPZ9</accession>
<keyword evidence="3" id="KW-1185">Reference proteome</keyword>
<gene>
    <name evidence="2" type="ORF">M231_02783</name>
</gene>
<feature type="compositionally biased region" description="Low complexity" evidence="1">
    <location>
        <begin position="138"/>
        <end position="161"/>
    </location>
</feature>
<dbReference type="Proteomes" id="UP000289152">
    <property type="component" value="Unassembled WGS sequence"/>
</dbReference>
<evidence type="ECO:0000256" key="1">
    <source>
        <dbReference type="SAM" id="MobiDB-lite"/>
    </source>
</evidence>
<dbReference type="InterPro" id="IPR022036">
    <property type="entry name" value="DUF3605"/>
</dbReference>